<proteinExistence type="predicted"/>
<feature type="compositionally biased region" description="Basic residues" evidence="1">
    <location>
        <begin position="277"/>
        <end position="286"/>
    </location>
</feature>
<feature type="compositionally biased region" description="Basic and acidic residues" evidence="1">
    <location>
        <begin position="130"/>
        <end position="144"/>
    </location>
</feature>
<reference evidence="2 3" key="1">
    <citation type="submission" date="2016-05" db="EMBL/GenBank/DDBJ databases">
        <title>Nuclear genome of Blastocystis sp. subtype 1 NandII.</title>
        <authorList>
            <person name="Gentekaki E."/>
            <person name="Curtis B."/>
            <person name="Stairs C."/>
            <person name="Eme L."/>
            <person name="Herman E."/>
            <person name="Klimes V."/>
            <person name="Arias M.C."/>
            <person name="Elias M."/>
            <person name="Hilliou F."/>
            <person name="Klute M."/>
            <person name="Malik S.-B."/>
            <person name="Pightling A."/>
            <person name="Rachubinski R."/>
            <person name="Salas D."/>
            <person name="Schlacht A."/>
            <person name="Suga H."/>
            <person name="Archibald J."/>
            <person name="Ball S.G."/>
            <person name="Clark G."/>
            <person name="Dacks J."/>
            <person name="Van Der Giezen M."/>
            <person name="Tsaousis A."/>
            <person name="Roger A."/>
        </authorList>
    </citation>
    <scope>NUCLEOTIDE SEQUENCE [LARGE SCALE GENOMIC DNA]</scope>
    <source>
        <strain evidence="3">ATCC 50177 / NandII</strain>
    </source>
</reference>
<feature type="compositionally biased region" description="Gly residues" evidence="1">
    <location>
        <begin position="673"/>
        <end position="701"/>
    </location>
</feature>
<feature type="compositionally biased region" description="Basic and acidic residues" evidence="1">
    <location>
        <begin position="74"/>
        <end position="89"/>
    </location>
</feature>
<accession>A0A196SDL0</accession>
<feature type="compositionally biased region" description="Basic residues" evidence="1">
    <location>
        <begin position="592"/>
        <end position="601"/>
    </location>
</feature>
<feature type="compositionally biased region" description="Basic and acidic residues" evidence="1">
    <location>
        <begin position="498"/>
        <end position="518"/>
    </location>
</feature>
<evidence type="ECO:0000313" key="3">
    <source>
        <dbReference type="Proteomes" id="UP000078348"/>
    </source>
</evidence>
<feature type="compositionally biased region" description="Basic and acidic residues" evidence="1">
    <location>
        <begin position="287"/>
        <end position="298"/>
    </location>
</feature>
<feature type="compositionally biased region" description="Gly residues" evidence="1">
    <location>
        <begin position="619"/>
        <end position="632"/>
    </location>
</feature>
<name>A0A196SDL0_BLAHN</name>
<comment type="caution">
    <text evidence="2">The sequence shown here is derived from an EMBL/GenBank/DDBJ whole genome shotgun (WGS) entry which is preliminary data.</text>
</comment>
<feature type="compositionally biased region" description="Basic and acidic residues" evidence="1">
    <location>
        <begin position="183"/>
        <end position="203"/>
    </location>
</feature>
<feature type="compositionally biased region" description="Basic and acidic residues" evidence="1">
    <location>
        <begin position="602"/>
        <end position="613"/>
    </location>
</feature>
<feature type="compositionally biased region" description="Basic and acidic residues" evidence="1">
    <location>
        <begin position="560"/>
        <end position="574"/>
    </location>
</feature>
<feature type="compositionally biased region" description="Low complexity" evidence="1">
    <location>
        <begin position="577"/>
        <end position="591"/>
    </location>
</feature>
<feature type="compositionally biased region" description="Basic and acidic residues" evidence="1">
    <location>
        <begin position="635"/>
        <end position="650"/>
    </location>
</feature>
<feature type="compositionally biased region" description="Low complexity" evidence="1">
    <location>
        <begin position="262"/>
        <end position="276"/>
    </location>
</feature>
<feature type="compositionally biased region" description="Gly residues" evidence="1">
    <location>
        <begin position="304"/>
        <end position="317"/>
    </location>
</feature>
<feature type="compositionally biased region" description="Basic residues" evidence="1">
    <location>
        <begin position="539"/>
        <end position="553"/>
    </location>
</feature>
<gene>
    <name evidence="2" type="ORF">AV274_4079</name>
</gene>
<feature type="compositionally biased region" description="Basic and acidic residues" evidence="1">
    <location>
        <begin position="342"/>
        <end position="357"/>
    </location>
</feature>
<sequence>RHGCHGCHGRGGDVEHAVVHDAAPRGRARVHHGGGGVRDLRARAREERGAGNSDVLPAPQALRRRERARLPPLRQDRVPEGPRGGEDAGVRGPSPRQPVPPEVHDGARAGAPHPRRPPHAPPQRGCGQRDGVRHAEQPREHAAEGDAGAARAVAGGDGAHAGDHRLRRAGGHGRRRGVPGSQPERDGVPRDAGRRERTHRLVRDAGLQRARVPDGAGGRGGVGGKRRRQRGVPVRHGRLLALRGARREPVPAADADHRAPCGRGALPVRGPRGAARGVRRRVRRGGRAGERHAHERARAVLPRAGGGGAGAGAGGALHAGELRAERGDHGARGGHDPAAARSGDHAGGRAGGGRDGDGGAGVRRAGARGGGAAAHRGAGAGGGGARGGERRARALPADGAGRGDAAIRAAEGGAARRHGQTAGERRGVQPLRGRGVRPCLPGEQDPGGQSVPLPEHAAEGDAGAARAVAGGDGAHAGDHRLRRAGGHGRRRGVPGSQPERDGVPRDAGRRERTHRLVRDAGLQRARVPDGAGGRGGVGGKRRRQRGVPVRHGRLLALRGARREPVPAADADHRAPCGRGALPVRGPRGAARGVRRRVRRGGRAGERHAHERARAVLPRAGGGGAGAGAGGALHAGELRAERGDHGARGGHDPAAARSGDHAGGRAGGGRDGDGGAGVRRAGARGGGAAAHRGAGAGGGGARGGERRARALPADGAGRGDAAIRAAEGGAARRHGQTFSRFVGAACGPAYLESKIQADSLCRCRRTSTQCECHCGEFGISKVY</sequence>
<feature type="compositionally biased region" description="Low complexity" evidence="1">
    <location>
        <begin position="394"/>
        <end position="413"/>
    </location>
</feature>
<feature type="compositionally biased region" description="Basic residues" evidence="1">
    <location>
        <begin position="480"/>
        <end position="492"/>
    </location>
</feature>
<evidence type="ECO:0000313" key="2">
    <source>
        <dbReference type="EMBL" id="OAO14222.1"/>
    </source>
</evidence>
<feature type="compositionally biased region" description="Low complexity" evidence="1">
    <location>
        <begin position="709"/>
        <end position="718"/>
    </location>
</feature>
<feature type="compositionally biased region" description="Low complexity" evidence="1">
    <location>
        <begin position="460"/>
        <end position="469"/>
    </location>
</feature>
<dbReference type="AlphaFoldDB" id="A0A196SDL0"/>
<feature type="compositionally biased region" description="Basic and acidic residues" evidence="1">
    <location>
        <begin position="320"/>
        <end position="335"/>
    </location>
</feature>
<feature type="region of interest" description="Disordered" evidence="1">
    <location>
        <begin position="23"/>
        <end position="718"/>
    </location>
</feature>
<feature type="compositionally biased region" description="Gly residues" evidence="1">
    <location>
        <begin position="358"/>
        <end position="386"/>
    </location>
</feature>
<protein>
    <submittedName>
        <fullName evidence="2">Uncharacterized protein</fullName>
    </submittedName>
</protein>
<feature type="compositionally biased region" description="Basic and acidic residues" evidence="1">
    <location>
        <begin position="657"/>
        <end position="672"/>
    </location>
</feature>
<feature type="compositionally biased region" description="Low complexity" evidence="1">
    <location>
        <begin position="145"/>
        <end position="154"/>
    </location>
</feature>
<organism evidence="2 3">
    <name type="scientific">Blastocystis sp. subtype 1 (strain ATCC 50177 / NandII)</name>
    <dbReference type="NCBI Taxonomy" id="478820"/>
    <lineage>
        <taxon>Eukaryota</taxon>
        <taxon>Sar</taxon>
        <taxon>Stramenopiles</taxon>
        <taxon>Bigyra</taxon>
        <taxon>Opalozoa</taxon>
        <taxon>Opalinata</taxon>
        <taxon>Blastocystidae</taxon>
        <taxon>Blastocystis</taxon>
    </lineage>
</organism>
<feature type="non-terminal residue" evidence="2">
    <location>
        <position position="1"/>
    </location>
</feature>
<dbReference type="EMBL" id="LXWW01000278">
    <property type="protein sequence ID" value="OAO14222.1"/>
    <property type="molecule type" value="Genomic_DNA"/>
</dbReference>
<feature type="compositionally biased region" description="Basic residues" evidence="1">
    <location>
        <begin position="165"/>
        <end position="177"/>
    </location>
</feature>
<feature type="compositionally biased region" description="Basic and acidic residues" evidence="1">
    <location>
        <begin position="38"/>
        <end position="49"/>
    </location>
</feature>
<feature type="compositionally biased region" description="Basic and acidic residues" evidence="1">
    <location>
        <begin position="245"/>
        <end position="259"/>
    </location>
</feature>
<dbReference type="Proteomes" id="UP000078348">
    <property type="component" value="Unassembled WGS sequence"/>
</dbReference>
<evidence type="ECO:0000256" key="1">
    <source>
        <dbReference type="SAM" id="MobiDB-lite"/>
    </source>
</evidence>
<feature type="compositionally biased region" description="Basic residues" evidence="1">
    <location>
        <begin position="224"/>
        <end position="238"/>
    </location>
</feature>
<keyword evidence="3" id="KW-1185">Reference proteome</keyword>